<feature type="compositionally biased region" description="Pro residues" evidence="17">
    <location>
        <begin position="1117"/>
        <end position="1130"/>
    </location>
</feature>
<feature type="domain" description="SRA1/Sec31" evidence="18">
    <location>
        <begin position="1146"/>
        <end position="1275"/>
    </location>
</feature>
<dbReference type="Gene3D" id="2.130.10.10">
    <property type="entry name" value="YVTN repeat-like/Quinoprotein amine dehydrogenase"/>
    <property type="match status" value="1"/>
</dbReference>
<dbReference type="Pfam" id="PF12931">
    <property type="entry name" value="TPR_Sec16"/>
    <property type="match status" value="1"/>
</dbReference>
<feature type="compositionally biased region" description="Polar residues" evidence="17">
    <location>
        <begin position="1027"/>
        <end position="1040"/>
    </location>
</feature>
<dbReference type="AlphaFoldDB" id="A0AAD5E2G7"/>
<evidence type="ECO:0000256" key="17">
    <source>
        <dbReference type="SAM" id="MobiDB-lite"/>
    </source>
</evidence>
<comment type="function">
    <text evidence="14">Component of the coat protein complex II (COPII) which promotes the formation of transport vesicles from the endoplasmic reticulum (ER). The coat has two main functions, the physical deformation of the endoplasmic reticulum membrane into vesicles and the selection of cargo molecules.</text>
</comment>
<keyword evidence="12" id="KW-0472">Membrane</keyword>
<dbReference type="Proteomes" id="UP001206595">
    <property type="component" value="Unassembled WGS sequence"/>
</dbReference>
<evidence type="ECO:0000256" key="10">
    <source>
        <dbReference type="ARBA" id="ARBA00022892"/>
    </source>
</evidence>
<evidence type="ECO:0000256" key="5">
    <source>
        <dbReference type="ARBA" id="ARBA00021236"/>
    </source>
</evidence>
<keyword evidence="21" id="KW-1185">Reference proteome</keyword>
<feature type="region of interest" description="Disordered" evidence="17">
    <location>
        <begin position="500"/>
        <end position="553"/>
    </location>
</feature>
<dbReference type="GO" id="GO:0015031">
    <property type="term" value="P:protein transport"/>
    <property type="evidence" value="ECO:0007669"/>
    <property type="project" value="UniProtKB-KW"/>
</dbReference>
<evidence type="ECO:0000259" key="18">
    <source>
        <dbReference type="Pfam" id="PF07304"/>
    </source>
</evidence>
<evidence type="ECO:0000256" key="2">
    <source>
        <dbReference type="ARBA" id="ARBA00004586"/>
    </source>
</evidence>
<gene>
    <name evidence="20" type="ORF">K450DRAFT_260843</name>
</gene>
<dbReference type="PROSITE" id="PS50294">
    <property type="entry name" value="WD_REPEATS_REGION"/>
    <property type="match status" value="1"/>
</dbReference>
<evidence type="ECO:0000256" key="11">
    <source>
        <dbReference type="ARBA" id="ARBA00022927"/>
    </source>
</evidence>
<proteinExistence type="inferred from homology"/>
<dbReference type="SUPFAM" id="SSF50978">
    <property type="entry name" value="WD40 repeat-like"/>
    <property type="match status" value="1"/>
</dbReference>
<name>A0AAD5E2G7_UMBRA</name>
<dbReference type="GeneID" id="75917560"/>
<dbReference type="GO" id="GO:0005198">
    <property type="term" value="F:structural molecule activity"/>
    <property type="evidence" value="ECO:0007669"/>
    <property type="project" value="TreeGrafter"/>
</dbReference>
<keyword evidence="10" id="KW-0931">ER-Golgi transport</keyword>
<dbReference type="InterPro" id="IPR019775">
    <property type="entry name" value="WD40_repeat_CS"/>
</dbReference>
<dbReference type="RefSeq" id="XP_051440651.1">
    <property type="nucleotide sequence ID" value="XM_051592217.1"/>
</dbReference>
<evidence type="ECO:0000256" key="1">
    <source>
        <dbReference type="ARBA" id="ARBA00004156"/>
    </source>
</evidence>
<dbReference type="GO" id="GO:0005789">
    <property type="term" value="C:endoplasmic reticulum membrane"/>
    <property type="evidence" value="ECO:0007669"/>
    <property type="project" value="UniProtKB-SubCell"/>
</dbReference>
<comment type="caution">
    <text evidence="20">The sequence shown here is derived from an EMBL/GenBank/DDBJ whole genome shotgun (WGS) entry which is preliminary data.</text>
</comment>
<feature type="compositionally biased region" description="Low complexity" evidence="17">
    <location>
        <begin position="925"/>
        <end position="942"/>
    </location>
</feature>
<keyword evidence="9" id="KW-0256">Endoplasmic reticulum</keyword>
<reference evidence="20" key="1">
    <citation type="submission" date="2021-06" db="EMBL/GenBank/DDBJ databases">
        <authorList>
            <consortium name="DOE Joint Genome Institute"/>
            <person name="Mondo S.J."/>
            <person name="Amses K.R."/>
            <person name="Simmons D.R."/>
            <person name="Longcore J.E."/>
            <person name="Seto K."/>
            <person name="Alves G.H."/>
            <person name="Bonds A.E."/>
            <person name="Quandt C.A."/>
            <person name="Davis W.J."/>
            <person name="Chang Y."/>
            <person name="Letcher P.M."/>
            <person name="Powell M.J."/>
            <person name="Kuo A."/>
            <person name="Labutti K."/>
            <person name="Pangilinan J."/>
            <person name="Andreopoulos W."/>
            <person name="Tritt A."/>
            <person name="Riley R."/>
            <person name="Hundley H."/>
            <person name="Johnson J."/>
            <person name="Lipzen A."/>
            <person name="Barry K."/>
            <person name="Berbee M.L."/>
            <person name="Buchler N.E."/>
            <person name="Grigoriev I.V."/>
            <person name="Spatafora J.W."/>
            <person name="Stajich J.E."/>
            <person name="James T.Y."/>
        </authorList>
    </citation>
    <scope>NUCLEOTIDE SEQUENCE</scope>
    <source>
        <strain evidence="20">AG</strain>
    </source>
</reference>
<reference evidence="20" key="2">
    <citation type="journal article" date="2022" name="Proc. Natl. Acad. Sci. U.S.A.">
        <title>Diploid-dominant life cycles characterize the early evolution of Fungi.</title>
        <authorList>
            <person name="Amses K.R."/>
            <person name="Simmons D.R."/>
            <person name="Longcore J.E."/>
            <person name="Mondo S.J."/>
            <person name="Seto K."/>
            <person name="Jeronimo G.H."/>
            <person name="Bonds A.E."/>
            <person name="Quandt C.A."/>
            <person name="Davis W.J."/>
            <person name="Chang Y."/>
            <person name="Federici B.A."/>
            <person name="Kuo A."/>
            <person name="LaButti K."/>
            <person name="Pangilinan J."/>
            <person name="Andreopoulos W."/>
            <person name="Tritt A."/>
            <person name="Riley R."/>
            <person name="Hundley H."/>
            <person name="Johnson J."/>
            <person name="Lipzen A."/>
            <person name="Barry K."/>
            <person name="Lang B.F."/>
            <person name="Cuomo C.A."/>
            <person name="Buchler N.E."/>
            <person name="Grigoriev I.V."/>
            <person name="Spatafora J.W."/>
            <person name="Stajich J.E."/>
            <person name="James T.Y."/>
        </authorList>
    </citation>
    <scope>NUCLEOTIDE SEQUENCE</scope>
    <source>
        <strain evidence="20">AG</strain>
    </source>
</reference>
<evidence type="ECO:0000256" key="8">
    <source>
        <dbReference type="ARBA" id="ARBA00022737"/>
    </source>
</evidence>
<evidence type="ECO:0000256" key="9">
    <source>
        <dbReference type="ARBA" id="ARBA00022824"/>
    </source>
</evidence>
<organism evidence="20 21">
    <name type="scientific">Umbelopsis ramanniana AG</name>
    <dbReference type="NCBI Taxonomy" id="1314678"/>
    <lineage>
        <taxon>Eukaryota</taxon>
        <taxon>Fungi</taxon>
        <taxon>Fungi incertae sedis</taxon>
        <taxon>Mucoromycota</taxon>
        <taxon>Mucoromycotina</taxon>
        <taxon>Umbelopsidomycetes</taxon>
        <taxon>Umbelopsidales</taxon>
        <taxon>Umbelopsidaceae</taxon>
        <taxon>Umbelopsis</taxon>
    </lineage>
</organism>
<dbReference type="PROSITE" id="PS50082">
    <property type="entry name" value="WD_REPEATS_2"/>
    <property type="match status" value="2"/>
</dbReference>
<keyword evidence="11" id="KW-0653">Protein transport</keyword>
<dbReference type="PROSITE" id="PS00678">
    <property type="entry name" value="WD_REPEATS_1"/>
    <property type="match status" value="1"/>
</dbReference>
<dbReference type="EMBL" id="MU620974">
    <property type="protein sequence ID" value="KAI8575647.1"/>
    <property type="molecule type" value="Genomic_DNA"/>
</dbReference>
<feature type="repeat" description="WD" evidence="16">
    <location>
        <begin position="258"/>
        <end position="300"/>
    </location>
</feature>
<evidence type="ECO:0000256" key="14">
    <source>
        <dbReference type="ARBA" id="ARBA00025471"/>
    </source>
</evidence>
<dbReference type="InterPro" id="IPR040251">
    <property type="entry name" value="SEC31-like"/>
</dbReference>
<dbReference type="SMART" id="SM00320">
    <property type="entry name" value="WD40"/>
    <property type="match status" value="6"/>
</dbReference>
<dbReference type="PANTHER" id="PTHR13923">
    <property type="entry name" value="SEC31-RELATED PROTEIN"/>
    <property type="match status" value="1"/>
</dbReference>
<dbReference type="PANTHER" id="PTHR13923:SF11">
    <property type="entry name" value="SECRETORY 31, ISOFORM D"/>
    <property type="match status" value="1"/>
</dbReference>
<feature type="repeat" description="WD" evidence="16">
    <location>
        <begin position="115"/>
        <end position="157"/>
    </location>
</feature>
<dbReference type="GO" id="GO:0070971">
    <property type="term" value="C:endoplasmic reticulum exit site"/>
    <property type="evidence" value="ECO:0007669"/>
    <property type="project" value="TreeGrafter"/>
</dbReference>
<feature type="region of interest" description="Disordered" evidence="17">
    <location>
        <begin position="843"/>
        <end position="1168"/>
    </location>
</feature>
<dbReference type="Pfam" id="PF07304">
    <property type="entry name" value="SRA1"/>
    <property type="match status" value="1"/>
</dbReference>
<feature type="compositionally biased region" description="Low complexity" evidence="17">
    <location>
        <begin position="513"/>
        <end position="535"/>
    </location>
</feature>
<accession>A0AAD5E2G7</accession>
<dbReference type="InterPro" id="IPR036322">
    <property type="entry name" value="WD40_repeat_dom_sf"/>
</dbReference>
<feature type="compositionally biased region" description="Pro residues" evidence="17">
    <location>
        <begin position="1139"/>
        <end position="1159"/>
    </location>
</feature>
<dbReference type="InterPro" id="IPR001680">
    <property type="entry name" value="WD40_rpt"/>
</dbReference>
<evidence type="ECO:0000256" key="3">
    <source>
        <dbReference type="ARBA" id="ARBA00009358"/>
    </source>
</evidence>
<evidence type="ECO:0000256" key="16">
    <source>
        <dbReference type="PROSITE-ProRule" id="PRU00221"/>
    </source>
</evidence>
<dbReference type="Pfam" id="PF00400">
    <property type="entry name" value="WD40"/>
    <property type="match status" value="2"/>
</dbReference>
<evidence type="ECO:0000256" key="15">
    <source>
        <dbReference type="ARBA" id="ARBA00029433"/>
    </source>
</evidence>
<keyword evidence="6" id="KW-0813">Transport</keyword>
<comment type="subcellular location">
    <subcellularLocation>
        <location evidence="1">Cytoplasmic vesicle membrane</location>
    </subcellularLocation>
    <subcellularLocation>
        <location evidence="15">Endomembrane system</location>
        <topology evidence="15">Peripheral membrane protein</topology>
        <orientation evidence="15">Cytoplasmic side</orientation>
    </subcellularLocation>
    <subcellularLocation>
        <location evidence="2">Endoplasmic reticulum membrane</location>
    </subcellularLocation>
</comment>
<comment type="similarity">
    <text evidence="3">Belongs to the WD repeat SEC31 family.</text>
</comment>
<evidence type="ECO:0000256" key="13">
    <source>
        <dbReference type="ARBA" id="ARBA00023329"/>
    </source>
</evidence>
<evidence type="ECO:0000313" key="20">
    <source>
        <dbReference type="EMBL" id="KAI8575647.1"/>
    </source>
</evidence>
<keyword evidence="7 16" id="KW-0853">WD repeat</keyword>
<dbReference type="Gene3D" id="1.25.40.1030">
    <property type="match status" value="1"/>
</dbReference>
<evidence type="ECO:0000256" key="4">
    <source>
        <dbReference type="ARBA" id="ARBA00013507"/>
    </source>
</evidence>
<evidence type="ECO:0000259" key="19">
    <source>
        <dbReference type="Pfam" id="PF12931"/>
    </source>
</evidence>
<dbReference type="InterPro" id="IPR015943">
    <property type="entry name" value="WD40/YVTN_repeat-like_dom_sf"/>
</dbReference>
<feature type="compositionally biased region" description="Low complexity" evidence="17">
    <location>
        <begin position="986"/>
        <end position="995"/>
    </location>
</feature>
<feature type="compositionally biased region" description="Low complexity" evidence="17">
    <location>
        <begin position="865"/>
        <end position="884"/>
    </location>
</feature>
<feature type="compositionally biased region" description="Polar residues" evidence="17">
    <location>
        <begin position="967"/>
        <end position="979"/>
    </location>
</feature>
<protein>
    <recommendedName>
        <fullName evidence="5">Protein transport protein SEC31</fullName>
    </recommendedName>
    <alternativeName>
        <fullName evidence="4">Protein transport protein sec31</fullName>
    </alternativeName>
</protein>
<dbReference type="GO" id="GO:0007029">
    <property type="term" value="P:endoplasmic reticulum organization"/>
    <property type="evidence" value="ECO:0007669"/>
    <property type="project" value="TreeGrafter"/>
</dbReference>
<evidence type="ECO:0000256" key="6">
    <source>
        <dbReference type="ARBA" id="ARBA00022448"/>
    </source>
</evidence>
<feature type="domain" description="Sec16 Sec23-binding" evidence="19">
    <location>
        <begin position="609"/>
        <end position="827"/>
    </location>
</feature>
<dbReference type="GO" id="GO:0030127">
    <property type="term" value="C:COPII vesicle coat"/>
    <property type="evidence" value="ECO:0007669"/>
    <property type="project" value="TreeGrafter"/>
</dbReference>
<sequence>MPKLKEINRTATMAWFSSSHTHLPMIATGTVAGAMDASFSNDADLELFTVDLESPELELQPSAKISCSSRFNRLAWSPHGGDAGVIAGGMEGGELNLWNTKSLLDGSDDAVIFKNSQHTGSVRGLSFNPFQSNLMASAAGNGEIFIWDLTNPSKPYSPGAKSQKIDAITDLSWNNQVQHILATSSNTGYTVVWDLRNRREVVALAHAGGALPAVRGGISSIAWSPDVATQIVTASEDDSNPVIAMWDLRNAHAPVKTLTGHQQGVLSLSWCQKDSDLLLSSGKDSRTICWNPRSGEIIGELPVSHNWTFEVDWYNPNPDFFASASFDGKISIHSLQGTSREQPADAFAQEAVSNDPFAPAAFAPQQGDGLNLKHPPKWLRRPAGATFAYGGKLTSFNNAAVLKNANADPQNVVDPRSVAHTVKITNIALDKDLNERVSQLQTAIENNTLAEYAQNHVSGDSWTILQALMKENVREHLVNDLGFDKDQVLTQISQAVAQLKVSSGEGTDKIESSEVAVAQEAAVPEEPAAAAPTEPESSEVEQPEANDEMTGLFSGSSGAEADFLVGSTAAPVVDTTEPAVVEEQAPVQKAAAKPFKIYPEGSTDVDSLITRSLVLGDFASAVDMCLSVDRWADALMFAVCGGEELLNRTRKVYFEHQIEKTPYLRLVQGIIHHDLQDIVINASLEDWREVMVILCTFAKVDEFESLCETLGQRLEAHSPAQIQNAQLCYLAAGKLHKVVGIWIADQEADQSKPAAQSLHELMEKVTVYRSAINFVDSDMDAQPGQSFHLSALYDKYCDYSRILATQGNLTAALYFIDLIPQSYRSEKEDILSVTRDRLHHADGNAARAGPVPFPFDSLPIGGLGQQQQQQPPAQQQQPQQAAAAYGYGSAYGSTAPAGQQQQTQRYDKPLPATAPANNAYQGYTPAQPVQQQSPYAPQAAPQLMNAGVQSQSYKPAPTSGYMPPQPTHSQTPSYGQQGSYGAPYNPYQTQPTQAAPLPPPPSNTESVANYRKDIPAWNDPPMLSRASPASANKRPSTPNAGPQRIMSPFPNSAPMQNAPMGGAPMSNGPPQQQQQHAPLPPPPTGGVAPSPLYRSASPATGYRPMSPTMTQRGPGPYGAPPMHPGQPPQQQPGHMHAPPAGPPASAPAPSPVAAPAPPQPKRHPRGDQTHIPAAQKVIVTSLTAELQRARQNSGPAQKRMWDDAEKRLVVMSDMLNNQELSSGVTDRMIALAQALQQRNYEDAGRIQLELATTKSDECGTWWVGVKRIIEFVKTLP</sequence>
<feature type="compositionally biased region" description="Acidic residues" evidence="17">
    <location>
        <begin position="536"/>
        <end position="547"/>
    </location>
</feature>
<dbReference type="GO" id="GO:0090110">
    <property type="term" value="P:COPII-coated vesicle cargo loading"/>
    <property type="evidence" value="ECO:0007669"/>
    <property type="project" value="TreeGrafter"/>
</dbReference>
<keyword evidence="13" id="KW-0968">Cytoplasmic vesicle</keyword>
<dbReference type="InterPro" id="IPR009917">
    <property type="entry name" value="SRA1/Sec31"/>
</dbReference>
<evidence type="ECO:0000313" key="21">
    <source>
        <dbReference type="Proteomes" id="UP001206595"/>
    </source>
</evidence>
<evidence type="ECO:0000256" key="12">
    <source>
        <dbReference type="ARBA" id="ARBA00023136"/>
    </source>
</evidence>
<evidence type="ECO:0000256" key="7">
    <source>
        <dbReference type="ARBA" id="ARBA00022574"/>
    </source>
</evidence>
<dbReference type="InterPro" id="IPR024298">
    <property type="entry name" value="Sec16_Sec23-bd"/>
</dbReference>
<dbReference type="Gene3D" id="1.20.940.10">
    <property type="entry name" value="Functional domain of the splicing factor Prp18"/>
    <property type="match status" value="1"/>
</dbReference>
<keyword evidence="8" id="KW-0677">Repeat</keyword>